<feature type="chain" id="PRO_5037425516" evidence="1">
    <location>
        <begin position="21"/>
        <end position="159"/>
    </location>
</feature>
<keyword evidence="1" id="KW-0732">Signal</keyword>
<organism evidence="2 3">
    <name type="scientific">Plectus sambesii</name>
    <dbReference type="NCBI Taxonomy" id="2011161"/>
    <lineage>
        <taxon>Eukaryota</taxon>
        <taxon>Metazoa</taxon>
        <taxon>Ecdysozoa</taxon>
        <taxon>Nematoda</taxon>
        <taxon>Chromadorea</taxon>
        <taxon>Plectida</taxon>
        <taxon>Plectina</taxon>
        <taxon>Plectoidea</taxon>
        <taxon>Plectidae</taxon>
        <taxon>Plectus</taxon>
    </lineage>
</organism>
<reference evidence="3" key="1">
    <citation type="submission" date="2022-11" db="UniProtKB">
        <authorList>
            <consortium name="WormBaseParasite"/>
        </authorList>
    </citation>
    <scope>IDENTIFICATION</scope>
</reference>
<dbReference type="WBParaSite" id="PSAMB.scaffold167size70346.g2834.t1">
    <property type="protein sequence ID" value="PSAMB.scaffold167size70346.g2834.t1"/>
    <property type="gene ID" value="PSAMB.scaffold167size70346.g2834"/>
</dbReference>
<dbReference type="Proteomes" id="UP000887566">
    <property type="component" value="Unplaced"/>
</dbReference>
<evidence type="ECO:0000256" key="1">
    <source>
        <dbReference type="SAM" id="SignalP"/>
    </source>
</evidence>
<accession>A0A914V937</accession>
<evidence type="ECO:0000313" key="2">
    <source>
        <dbReference type="Proteomes" id="UP000887566"/>
    </source>
</evidence>
<feature type="signal peptide" evidence="1">
    <location>
        <begin position="1"/>
        <end position="20"/>
    </location>
</feature>
<evidence type="ECO:0000313" key="3">
    <source>
        <dbReference type="WBParaSite" id="PSAMB.scaffold167size70346.g2834.t1"/>
    </source>
</evidence>
<name>A0A914V937_9BILA</name>
<dbReference type="AlphaFoldDB" id="A0A914V937"/>
<sequence length="159" mass="17111">MKSFLIAALCLIAVAVAIDAQEQQDDTELVREKRALSENLGSTLPAAGNEAADVLSMFDEAYTNLFGAYALTGWLEPKAQFGLQGSNAQLGLLGLNGQDVPKMLCKDRIHKMVCKGPVLKVISKDLVRKVTFKGLVRKVVGKDLVGKVVFKGLVHKTVG</sequence>
<keyword evidence="2" id="KW-1185">Reference proteome</keyword>
<protein>
    <submittedName>
        <fullName evidence="3">Secreted protein</fullName>
    </submittedName>
</protein>
<proteinExistence type="predicted"/>